<feature type="transmembrane region" description="Helical" evidence="1">
    <location>
        <begin position="335"/>
        <end position="354"/>
    </location>
</feature>
<keyword evidence="3" id="KW-1185">Reference proteome</keyword>
<dbReference type="EC" id="2.4.-.-" evidence="2"/>
<reference evidence="3" key="1">
    <citation type="journal article" date="2019" name="Int. J. Syst. Evol. Microbiol.">
        <title>The Global Catalogue of Microorganisms (GCM) 10K type strain sequencing project: providing services to taxonomists for standard genome sequencing and annotation.</title>
        <authorList>
            <consortium name="The Broad Institute Genomics Platform"/>
            <consortium name="The Broad Institute Genome Sequencing Center for Infectious Disease"/>
            <person name="Wu L."/>
            <person name="Ma J."/>
        </authorList>
    </citation>
    <scope>NUCLEOTIDE SEQUENCE [LARGE SCALE GENOMIC DNA]</scope>
    <source>
        <strain evidence="3">KCTC 15012</strain>
    </source>
</reference>
<proteinExistence type="predicted"/>
<gene>
    <name evidence="2" type="ORF">ACFSNB_02745</name>
</gene>
<dbReference type="Pfam" id="PF13641">
    <property type="entry name" value="Glyco_tranf_2_3"/>
    <property type="match status" value="1"/>
</dbReference>
<evidence type="ECO:0000313" key="3">
    <source>
        <dbReference type="Proteomes" id="UP001597296"/>
    </source>
</evidence>
<keyword evidence="1" id="KW-1133">Transmembrane helix</keyword>
<protein>
    <submittedName>
        <fullName evidence="2">Glycosyltransferase</fullName>
        <ecNumber evidence="2">2.4.-.-</ecNumber>
    </submittedName>
</protein>
<evidence type="ECO:0000256" key="1">
    <source>
        <dbReference type="SAM" id="Phobius"/>
    </source>
</evidence>
<dbReference type="Proteomes" id="UP001597296">
    <property type="component" value="Unassembled WGS sequence"/>
</dbReference>
<keyword evidence="1" id="KW-0812">Transmembrane</keyword>
<comment type="caution">
    <text evidence="2">The sequence shown here is derived from an EMBL/GenBank/DDBJ whole genome shotgun (WGS) entry which is preliminary data.</text>
</comment>
<organism evidence="2 3">
    <name type="scientific">Phaeospirillum tilakii</name>
    <dbReference type="NCBI Taxonomy" id="741673"/>
    <lineage>
        <taxon>Bacteria</taxon>
        <taxon>Pseudomonadati</taxon>
        <taxon>Pseudomonadota</taxon>
        <taxon>Alphaproteobacteria</taxon>
        <taxon>Rhodospirillales</taxon>
        <taxon>Rhodospirillaceae</taxon>
        <taxon>Phaeospirillum</taxon>
    </lineage>
</organism>
<dbReference type="RefSeq" id="WP_377314280.1">
    <property type="nucleotide sequence ID" value="NZ_JBHUIY010000003.1"/>
</dbReference>
<dbReference type="GO" id="GO:0016757">
    <property type="term" value="F:glycosyltransferase activity"/>
    <property type="evidence" value="ECO:0007669"/>
    <property type="project" value="UniProtKB-KW"/>
</dbReference>
<keyword evidence="2" id="KW-0808">Transferase</keyword>
<dbReference type="InterPro" id="IPR017832">
    <property type="entry name" value="Glyco_trans_2_hopen-assoc_HpnB"/>
</dbReference>
<dbReference type="SUPFAM" id="SSF53448">
    <property type="entry name" value="Nucleotide-diphospho-sugar transferases"/>
    <property type="match status" value="1"/>
</dbReference>
<dbReference type="NCBIfam" id="TIGR03469">
    <property type="entry name" value="HpnB"/>
    <property type="match status" value="1"/>
</dbReference>
<evidence type="ECO:0000313" key="2">
    <source>
        <dbReference type="EMBL" id="MFD2232718.1"/>
    </source>
</evidence>
<accession>A0ABW5C9I5</accession>
<keyword evidence="1" id="KW-0472">Membrane</keyword>
<dbReference type="PANTHER" id="PTHR43646">
    <property type="entry name" value="GLYCOSYLTRANSFERASE"/>
    <property type="match status" value="1"/>
</dbReference>
<dbReference type="Gene3D" id="3.90.550.10">
    <property type="entry name" value="Spore Coat Polysaccharide Biosynthesis Protein SpsA, Chain A"/>
    <property type="match status" value="1"/>
</dbReference>
<dbReference type="EMBL" id="JBHUIY010000003">
    <property type="protein sequence ID" value="MFD2232718.1"/>
    <property type="molecule type" value="Genomic_DNA"/>
</dbReference>
<feature type="transmembrane region" description="Helical" evidence="1">
    <location>
        <begin position="309"/>
        <end position="328"/>
    </location>
</feature>
<sequence length="383" mass="40932">MKAAAWAGLAGLLAWGWLLTQRGGFWRIEAPAPVPEPEIWPEVAAVIPARDEAEGIGATVASLLSSDYPGRLTLVVVDDHSSDGTAALARAAAEAIGAGDRLTVLAAPDLPPGWAGKMWALHHGLAAARAARPEAGFMLLTDADISHAPGELRQVVARALAERLDLASRMVRLSTASWWERAVIPAFVFFFRMLYPFAWVRDPARPTAAAAGGYVLIRPQALDWIAGVDAIRGAVIDDCSLAGVVKRAGGRVRIDLSWDTTSSRTYWGPSGLWRMIARSAYAQLNHSPLLLAGTVLAMTLVFIAPPLLALSGSLFGLLAWAAMTAAYWPTVRRFGLAPAWAAALPAVALFYLGATVQSGVSWHRGRGGVWKGRVQDQRPEGKR</sequence>
<name>A0ABW5C9I5_9PROT</name>
<keyword evidence="2" id="KW-0328">Glycosyltransferase</keyword>
<dbReference type="InterPro" id="IPR029044">
    <property type="entry name" value="Nucleotide-diphossugar_trans"/>
</dbReference>
<dbReference type="PANTHER" id="PTHR43646:SF3">
    <property type="entry name" value="SLR1566 PROTEIN"/>
    <property type="match status" value="1"/>
</dbReference>